<dbReference type="InterPro" id="IPR038136">
    <property type="entry name" value="CofD-like_dom_sf"/>
</dbReference>
<feature type="transmembrane region" description="Helical" evidence="3">
    <location>
        <begin position="12"/>
        <end position="32"/>
    </location>
</feature>
<reference evidence="4 5" key="1">
    <citation type="submission" date="2014-07" db="EMBL/GenBank/DDBJ databases">
        <title>Draft genome of Clostridium sulfidigenes 113A isolated from sediments associated with methane hydrate from Krishna Godavari basin.</title>
        <authorList>
            <person name="Honkalas V.S."/>
            <person name="Dabir A.P."/>
            <person name="Arora P."/>
            <person name="Dhakephalkar P.K."/>
        </authorList>
    </citation>
    <scope>NUCLEOTIDE SEQUENCE [LARGE SCALE GENOMIC DNA]</scope>
    <source>
        <strain evidence="4 5">113A</strain>
    </source>
</reference>
<dbReference type="SUPFAM" id="SSF142338">
    <property type="entry name" value="CofD-like"/>
    <property type="match status" value="1"/>
</dbReference>
<dbReference type="PANTHER" id="PTHR30135:SF3">
    <property type="entry name" value="GLUCONEOGENESIS FACTOR-RELATED"/>
    <property type="match status" value="1"/>
</dbReference>
<accession>A0A084JD25</accession>
<dbReference type="InterPro" id="IPR002882">
    <property type="entry name" value="CofD"/>
</dbReference>
<dbReference type="Pfam" id="PF01933">
    <property type="entry name" value="CofD"/>
    <property type="match status" value="1"/>
</dbReference>
<keyword evidence="3" id="KW-0472">Membrane</keyword>
<dbReference type="eggNOG" id="COG0391">
    <property type="taxonomic scope" value="Bacteria"/>
</dbReference>
<keyword evidence="3" id="KW-1133">Transmembrane helix</keyword>
<comment type="function">
    <text evidence="2">Required for morphogenesis under gluconeogenic growth conditions.</text>
</comment>
<dbReference type="AlphaFoldDB" id="A0A084JD25"/>
<dbReference type="InterPro" id="IPR010119">
    <property type="entry name" value="Gluconeogen_factor"/>
</dbReference>
<dbReference type="STRING" id="318464.IO99_08255"/>
<evidence type="ECO:0000256" key="1">
    <source>
        <dbReference type="ARBA" id="ARBA00022490"/>
    </source>
</evidence>
<dbReference type="PANTHER" id="PTHR30135">
    <property type="entry name" value="UNCHARACTERIZED PROTEIN YVCK-RELATED"/>
    <property type="match status" value="1"/>
</dbReference>
<dbReference type="GO" id="GO:0005737">
    <property type="term" value="C:cytoplasm"/>
    <property type="evidence" value="ECO:0007669"/>
    <property type="project" value="UniProtKB-SubCell"/>
</dbReference>
<evidence type="ECO:0000313" key="4">
    <source>
        <dbReference type="EMBL" id="KEZ86859.1"/>
    </source>
</evidence>
<keyword evidence="1 2" id="KW-0963">Cytoplasm</keyword>
<protein>
    <recommendedName>
        <fullName evidence="2">Putative gluconeogenesis factor</fullName>
    </recommendedName>
</protein>
<gene>
    <name evidence="4" type="ORF">IO99_08255</name>
</gene>
<dbReference type="CDD" id="cd07187">
    <property type="entry name" value="YvcK_like"/>
    <property type="match status" value="1"/>
</dbReference>
<sequence>MKLKDGLMPGVGIKRWICQIILGVFLISYAIIELIRRWNEGVSVKLFLVAILVLGCILTYISLEKYTKRVVDIIKFEALNFSMGKKNFDDDFFKNSILVKGPKVVVIGGGTGLSNMLSGLKRYTTNITAVVTVADDGGGSGVLRQDLGMLPPGDIRNCIIALADTEPLMEQLFRYRFKDGSLENQSFGNLFLAAMNGISENFLEAIKKTSEVLAVTGKVLPVTLENVQLYAKLKNGDIIKGESSIPTESLNRKSPIDRVFIEPKDAKGVQEAVDAIRDADAVILGPGSVYTSIIPNLMVGDIREAVKATKALKIYVSNIMTQPGESDNFSVQDHIRAIMKHCQGMPIDYAIVNKGLSKEEENIKERYLQKGSTFVQLDHGDKDKLNVKYIEFDMIKIKKELIRHDEDKLAKILIETILKKKMINDEKRIFEYIYLSQRLRREKKDRE</sequence>
<evidence type="ECO:0000256" key="2">
    <source>
        <dbReference type="HAMAP-Rule" id="MF_00973"/>
    </source>
</evidence>
<evidence type="ECO:0000256" key="3">
    <source>
        <dbReference type="SAM" id="Phobius"/>
    </source>
</evidence>
<dbReference type="HAMAP" id="MF_00973">
    <property type="entry name" value="Gluconeogen_factor"/>
    <property type="match status" value="1"/>
</dbReference>
<feature type="transmembrane region" description="Helical" evidence="3">
    <location>
        <begin position="44"/>
        <end position="63"/>
    </location>
</feature>
<comment type="similarity">
    <text evidence="2">Belongs to the gluconeogenesis factor family.</text>
</comment>
<comment type="caution">
    <text evidence="4">The sequence shown here is derived from an EMBL/GenBank/DDBJ whole genome shotgun (WGS) entry which is preliminary data.</text>
</comment>
<keyword evidence="5" id="KW-1185">Reference proteome</keyword>
<evidence type="ECO:0000313" key="5">
    <source>
        <dbReference type="Proteomes" id="UP000028542"/>
    </source>
</evidence>
<organism evidence="4 5">
    <name type="scientific">Clostridium sulfidigenes</name>
    <dbReference type="NCBI Taxonomy" id="318464"/>
    <lineage>
        <taxon>Bacteria</taxon>
        <taxon>Bacillati</taxon>
        <taxon>Bacillota</taxon>
        <taxon>Clostridia</taxon>
        <taxon>Eubacteriales</taxon>
        <taxon>Clostridiaceae</taxon>
        <taxon>Clostridium</taxon>
    </lineage>
</organism>
<dbReference type="Gene3D" id="3.40.50.10680">
    <property type="entry name" value="CofD-like domains"/>
    <property type="match status" value="1"/>
</dbReference>
<comment type="subcellular location">
    <subcellularLocation>
        <location evidence="2">Cytoplasm</location>
    </subcellularLocation>
</comment>
<dbReference type="NCBIfam" id="TIGR01826">
    <property type="entry name" value="CofD_related"/>
    <property type="match status" value="1"/>
</dbReference>
<keyword evidence="3" id="KW-0812">Transmembrane</keyword>
<proteinExistence type="inferred from homology"/>
<dbReference type="EMBL" id="JPMD01000017">
    <property type="protein sequence ID" value="KEZ86859.1"/>
    <property type="molecule type" value="Genomic_DNA"/>
</dbReference>
<dbReference type="RefSeq" id="WP_035132151.1">
    <property type="nucleotide sequence ID" value="NZ_JPMD01000017.1"/>
</dbReference>
<name>A0A084JD25_9CLOT</name>
<dbReference type="GO" id="GO:0043743">
    <property type="term" value="F:LPPG:FO 2-phospho-L-lactate transferase activity"/>
    <property type="evidence" value="ECO:0007669"/>
    <property type="project" value="InterPro"/>
</dbReference>
<dbReference type="Proteomes" id="UP000028542">
    <property type="component" value="Unassembled WGS sequence"/>
</dbReference>
<dbReference type="GO" id="GO:0008360">
    <property type="term" value="P:regulation of cell shape"/>
    <property type="evidence" value="ECO:0007669"/>
    <property type="project" value="UniProtKB-UniRule"/>
</dbReference>